<dbReference type="GO" id="GO:0003735">
    <property type="term" value="F:structural constituent of ribosome"/>
    <property type="evidence" value="ECO:0007669"/>
    <property type="project" value="InterPro"/>
</dbReference>
<organism evidence="5">
    <name type="scientific">Nephromyces sp. ex Molgula occidentalis</name>
    <dbReference type="NCBI Taxonomy" id="2544991"/>
    <lineage>
        <taxon>Eukaryota</taxon>
        <taxon>Sar</taxon>
        <taxon>Alveolata</taxon>
        <taxon>Apicomplexa</taxon>
        <taxon>Aconoidasida</taxon>
        <taxon>Nephromycida</taxon>
        <taxon>Nephromyces</taxon>
    </lineage>
</organism>
<dbReference type="GO" id="GO:0005840">
    <property type="term" value="C:ribosome"/>
    <property type="evidence" value="ECO:0007669"/>
    <property type="project" value="UniProtKB-KW"/>
</dbReference>
<dbReference type="GO" id="GO:0006412">
    <property type="term" value="P:translation"/>
    <property type="evidence" value="ECO:0007669"/>
    <property type="project" value="InterPro"/>
</dbReference>
<protein>
    <submittedName>
        <fullName evidence="5">30S ribosomal protein S11</fullName>
    </submittedName>
</protein>
<dbReference type="InterPro" id="IPR036967">
    <property type="entry name" value="Ribosomal_uS11_sf"/>
</dbReference>
<proteinExistence type="inferred from homology"/>
<keyword evidence="4" id="KW-0687">Ribonucleoprotein</keyword>
<comment type="similarity">
    <text evidence="2">Belongs to the universal ribosomal protein uS11 family.</text>
</comment>
<dbReference type="PIRSF" id="PIRSF002131">
    <property type="entry name" value="Ribosomal_S11"/>
    <property type="match status" value="1"/>
</dbReference>
<evidence type="ECO:0000313" key="5">
    <source>
        <dbReference type="EMBL" id="QEM01826.1"/>
    </source>
</evidence>
<dbReference type="Pfam" id="PF00411">
    <property type="entry name" value="Ribosomal_S11"/>
    <property type="match status" value="1"/>
</dbReference>
<evidence type="ECO:0000256" key="2">
    <source>
        <dbReference type="ARBA" id="ARBA00006194"/>
    </source>
</evidence>
<dbReference type="HAMAP" id="MF_01310">
    <property type="entry name" value="Ribosomal_uS11"/>
    <property type="match status" value="1"/>
</dbReference>
<dbReference type="EMBL" id="MK573208">
    <property type="protein sequence ID" value="QEM01826.1"/>
    <property type="molecule type" value="Genomic_DNA"/>
</dbReference>
<dbReference type="GO" id="GO:0009507">
    <property type="term" value="C:chloroplast"/>
    <property type="evidence" value="ECO:0007669"/>
    <property type="project" value="UniProtKB-SubCell"/>
</dbReference>
<dbReference type="AlphaFoldDB" id="A0A5C1H9D8"/>
<evidence type="ECO:0000256" key="3">
    <source>
        <dbReference type="ARBA" id="ARBA00022980"/>
    </source>
</evidence>
<accession>A0A5C1H9D8</accession>
<dbReference type="Gene3D" id="3.30.420.80">
    <property type="entry name" value="Ribosomal protein S11"/>
    <property type="match status" value="1"/>
</dbReference>
<evidence type="ECO:0000256" key="4">
    <source>
        <dbReference type="ARBA" id="ARBA00023274"/>
    </source>
</evidence>
<gene>
    <name evidence="5" type="primary">rps11</name>
</gene>
<dbReference type="GO" id="GO:1990904">
    <property type="term" value="C:ribonucleoprotein complex"/>
    <property type="evidence" value="ECO:0007669"/>
    <property type="project" value="UniProtKB-KW"/>
</dbReference>
<reference evidence="5" key="1">
    <citation type="journal article" date="2019" name="Genome Biol. Evol.">
        <title>Nephromyces represents a diverse and novel lineage of the Apicomplexa that has retained apicoplasts.</title>
        <authorList>
            <person name="Munoz-Gomez S.A."/>
            <person name="Durnin K."/>
            <person name="Eme L."/>
            <person name="Paight C."/>
            <person name="Lane C.E."/>
            <person name="Saffo M.B."/>
            <person name="Slamovits C.H."/>
        </authorList>
    </citation>
    <scope>NUCLEOTIDE SEQUENCE</scope>
    <source>
        <strain evidence="5">681</strain>
    </source>
</reference>
<name>A0A5C1H9D8_9APIC</name>
<evidence type="ECO:0000256" key="1">
    <source>
        <dbReference type="ARBA" id="ARBA00004229"/>
    </source>
</evidence>
<dbReference type="SUPFAM" id="SSF53137">
    <property type="entry name" value="Translational machinery components"/>
    <property type="match status" value="1"/>
</dbReference>
<dbReference type="InterPro" id="IPR001971">
    <property type="entry name" value="Ribosomal_uS11"/>
</dbReference>
<keyword evidence="3 5" id="KW-0689">Ribosomal protein</keyword>
<sequence length="125" mass="14572">MNSFKKEWIFFIKSNKKNIFINLTDKKSNKLLKLYSFGNIGFNNNKKNTPFAVQTLISKAIKYLIDLNYLNADIIIDGNIYLNRTLLLSTILNTNIKNKKLNILTIKDLTFYSFNGCRLKTKPKK</sequence>
<comment type="subcellular location">
    <subcellularLocation>
        <location evidence="1">Plastid</location>
        <location evidence="1">Chloroplast</location>
    </subcellularLocation>
</comment>